<gene>
    <name evidence="7" type="ORF">JCR33_07795</name>
</gene>
<comment type="similarity">
    <text evidence="2">Belongs to the bacterial solute-binding protein 5 family.</text>
</comment>
<dbReference type="PANTHER" id="PTHR30290:SF9">
    <property type="entry name" value="OLIGOPEPTIDE-BINDING PROTEIN APPA"/>
    <property type="match status" value="1"/>
</dbReference>
<accession>A0A934IN93</accession>
<evidence type="ECO:0000256" key="1">
    <source>
        <dbReference type="ARBA" id="ARBA00004418"/>
    </source>
</evidence>
<keyword evidence="4 5" id="KW-0732">Signal</keyword>
<dbReference type="AlphaFoldDB" id="A0A934IN93"/>
<dbReference type="PIRSF" id="PIRSF002741">
    <property type="entry name" value="MppA"/>
    <property type="match status" value="1"/>
</dbReference>
<feature type="signal peptide" evidence="5">
    <location>
        <begin position="1"/>
        <end position="29"/>
    </location>
</feature>
<dbReference type="GO" id="GO:1904680">
    <property type="term" value="F:peptide transmembrane transporter activity"/>
    <property type="evidence" value="ECO:0007669"/>
    <property type="project" value="TreeGrafter"/>
</dbReference>
<feature type="chain" id="PRO_5037688680" evidence="5">
    <location>
        <begin position="30"/>
        <end position="524"/>
    </location>
</feature>
<evidence type="ECO:0000259" key="6">
    <source>
        <dbReference type="Pfam" id="PF00496"/>
    </source>
</evidence>
<dbReference type="InterPro" id="IPR000914">
    <property type="entry name" value="SBP_5_dom"/>
</dbReference>
<dbReference type="GO" id="GO:0043190">
    <property type="term" value="C:ATP-binding cassette (ABC) transporter complex"/>
    <property type="evidence" value="ECO:0007669"/>
    <property type="project" value="InterPro"/>
</dbReference>
<dbReference type="PANTHER" id="PTHR30290">
    <property type="entry name" value="PERIPLASMIC BINDING COMPONENT OF ABC TRANSPORTER"/>
    <property type="match status" value="1"/>
</dbReference>
<dbReference type="Pfam" id="PF00496">
    <property type="entry name" value="SBP_bac_5"/>
    <property type="match status" value="1"/>
</dbReference>
<dbReference type="GO" id="GO:0030288">
    <property type="term" value="C:outer membrane-bounded periplasmic space"/>
    <property type="evidence" value="ECO:0007669"/>
    <property type="project" value="UniProtKB-ARBA"/>
</dbReference>
<reference evidence="7" key="1">
    <citation type="submission" date="2020-12" db="EMBL/GenBank/DDBJ databases">
        <title>Bacterial taxonomy.</title>
        <authorList>
            <person name="Pan X."/>
        </authorList>
    </citation>
    <scope>NUCLEOTIDE SEQUENCE</scope>
    <source>
        <strain evidence="7">B2012</strain>
    </source>
</reference>
<dbReference type="GO" id="GO:0015833">
    <property type="term" value="P:peptide transport"/>
    <property type="evidence" value="ECO:0007669"/>
    <property type="project" value="TreeGrafter"/>
</dbReference>
<keyword evidence="8" id="KW-1185">Reference proteome</keyword>
<dbReference type="SUPFAM" id="SSF53850">
    <property type="entry name" value="Periplasmic binding protein-like II"/>
    <property type="match status" value="1"/>
</dbReference>
<dbReference type="InterPro" id="IPR030678">
    <property type="entry name" value="Peptide/Ni-bd"/>
</dbReference>
<sequence>MERRFRSLALATALLGATALTGPVTPAMAETLVIAAPATPEGFDGDALRPGTQNAVTQVYEGLVRYGRTEKDGRPYLDPAVIEPHLAESWTVSDDGLTWTFKLKKGIKSPYGNELTADDVVWSWNKSFDQKRTGNFIAKVSNVESVSKVSDDEVAFHLSAPSSIFLSALTLYVPGIYDSTEVKKHATTDDPWALEWLATNTAGFGPYQLSQLRPDEMAVFTANPNYFRDPPYFDRVIYREVPSAASRATLLLSGQVQWIDRPAVQQVIDLQSDSRVKVEGSPGRAMMSARMNPKYAPFDNPKVREAVNYAIDREELIASVLRGTGDVAKSVVPPIVDGYDPSFFKFSYDPEKAKALLAEAGYPDGFEVELLYSDLWWWLEPYAIQLAGQLADVGITAKPTRITGSDMRSRGAPGVQDMPFFVFEDGPIVLDPVYTFYLLAHSQGVANRMGYSNPELDALIDEARQTLDRDKRMELMKEAQKVWMEDAPWVVTAYPGIFEAMAPNISGWTPYPDDHERWYDLRAN</sequence>
<dbReference type="CDD" id="cd08512">
    <property type="entry name" value="PBP2_NikA_DppA_OppA_like_7"/>
    <property type="match status" value="1"/>
</dbReference>
<name>A0A934IN93_9HYPH</name>
<evidence type="ECO:0000256" key="5">
    <source>
        <dbReference type="SAM" id="SignalP"/>
    </source>
</evidence>
<evidence type="ECO:0000313" key="7">
    <source>
        <dbReference type="EMBL" id="MBJ3775581.1"/>
    </source>
</evidence>
<evidence type="ECO:0000256" key="4">
    <source>
        <dbReference type="ARBA" id="ARBA00022729"/>
    </source>
</evidence>
<comment type="subcellular location">
    <subcellularLocation>
        <location evidence="1">Periplasm</location>
    </subcellularLocation>
</comment>
<dbReference type="InterPro" id="IPR039424">
    <property type="entry name" value="SBP_5"/>
</dbReference>
<dbReference type="Gene3D" id="3.40.190.10">
    <property type="entry name" value="Periplasmic binding protein-like II"/>
    <property type="match status" value="1"/>
</dbReference>
<comment type="caution">
    <text evidence="7">The sequence shown here is derived from an EMBL/GenBank/DDBJ whole genome shotgun (WGS) entry which is preliminary data.</text>
</comment>
<feature type="domain" description="Solute-binding protein family 5" evidence="6">
    <location>
        <begin position="82"/>
        <end position="445"/>
    </location>
</feature>
<dbReference type="Gene3D" id="3.90.76.10">
    <property type="entry name" value="Dipeptide-binding Protein, Domain 1"/>
    <property type="match status" value="1"/>
</dbReference>
<evidence type="ECO:0000256" key="3">
    <source>
        <dbReference type="ARBA" id="ARBA00022448"/>
    </source>
</evidence>
<keyword evidence="3" id="KW-0813">Transport</keyword>
<dbReference type="EMBL" id="JAEKJA010000005">
    <property type="protein sequence ID" value="MBJ3775581.1"/>
    <property type="molecule type" value="Genomic_DNA"/>
</dbReference>
<dbReference type="Gene3D" id="3.10.105.10">
    <property type="entry name" value="Dipeptide-binding Protein, Domain 3"/>
    <property type="match status" value="1"/>
</dbReference>
<dbReference type="Proteomes" id="UP000609531">
    <property type="component" value="Unassembled WGS sequence"/>
</dbReference>
<protein>
    <submittedName>
        <fullName evidence="7">ABC transporter substrate-binding protein</fullName>
    </submittedName>
</protein>
<evidence type="ECO:0000256" key="2">
    <source>
        <dbReference type="ARBA" id="ARBA00005695"/>
    </source>
</evidence>
<evidence type="ECO:0000313" key="8">
    <source>
        <dbReference type="Proteomes" id="UP000609531"/>
    </source>
</evidence>
<organism evidence="7 8">
    <name type="scientific">Acuticoccus mangrovi</name>
    <dbReference type="NCBI Taxonomy" id="2796142"/>
    <lineage>
        <taxon>Bacteria</taxon>
        <taxon>Pseudomonadati</taxon>
        <taxon>Pseudomonadota</taxon>
        <taxon>Alphaproteobacteria</taxon>
        <taxon>Hyphomicrobiales</taxon>
        <taxon>Amorphaceae</taxon>
        <taxon>Acuticoccus</taxon>
    </lineage>
</organism>
<proteinExistence type="inferred from homology"/>
<dbReference type="RefSeq" id="WP_198881463.1">
    <property type="nucleotide sequence ID" value="NZ_JAEKJA010000005.1"/>
</dbReference>